<dbReference type="InterPro" id="IPR029063">
    <property type="entry name" value="SAM-dependent_MTases_sf"/>
</dbReference>
<evidence type="ECO:0000313" key="1">
    <source>
        <dbReference type="EMBL" id="WHX48964.1"/>
    </source>
</evidence>
<accession>A0AA95I7L7</accession>
<reference evidence="1" key="1">
    <citation type="submission" date="2023-05" db="EMBL/GenBank/DDBJ databases">
        <title>Comparative genomics of Bacillaceae isolates and their secondary metabolite potential.</title>
        <authorList>
            <person name="Song L."/>
            <person name="Nielsen L.J."/>
            <person name="Mohite O."/>
            <person name="Xu X."/>
            <person name="Weber T."/>
            <person name="Kovacs A.T."/>
        </authorList>
    </citation>
    <scope>NUCLEOTIDE SEQUENCE</scope>
    <source>
        <strain evidence="1">B2_4</strain>
    </source>
</reference>
<organism evidence="1 2">
    <name type="scientific">Paenibacillus woosongensis</name>
    <dbReference type="NCBI Taxonomy" id="307580"/>
    <lineage>
        <taxon>Bacteria</taxon>
        <taxon>Bacillati</taxon>
        <taxon>Bacillota</taxon>
        <taxon>Bacilli</taxon>
        <taxon>Bacillales</taxon>
        <taxon>Paenibacillaceae</taxon>
        <taxon>Paenibacillus</taxon>
    </lineage>
</organism>
<dbReference type="SUPFAM" id="SSF53335">
    <property type="entry name" value="S-adenosyl-L-methionine-dependent methyltransferases"/>
    <property type="match status" value="1"/>
</dbReference>
<evidence type="ECO:0008006" key="3">
    <source>
        <dbReference type="Google" id="ProtNLM"/>
    </source>
</evidence>
<dbReference type="RefSeq" id="WP_283926258.1">
    <property type="nucleotide sequence ID" value="NZ_CP126084.1"/>
</dbReference>
<dbReference type="AlphaFoldDB" id="A0AA95I7L7"/>
<protein>
    <recommendedName>
        <fullName evidence="3">Methyltransferase domain-containing protein</fullName>
    </recommendedName>
</protein>
<evidence type="ECO:0000313" key="2">
    <source>
        <dbReference type="Proteomes" id="UP001177943"/>
    </source>
</evidence>
<dbReference type="Proteomes" id="UP001177943">
    <property type="component" value="Chromosome"/>
</dbReference>
<proteinExistence type="predicted"/>
<sequence length="90" mass="10691">MYKLNKTGWVVDFGCGRGRVPFYIHNKFHIPVTGIEVHEKTYEEALHNKGSYRSQARHISAPIRLKYGLAEQYRSERYGQYLLLFQPFFH</sequence>
<dbReference type="EMBL" id="CP126084">
    <property type="protein sequence ID" value="WHX48964.1"/>
    <property type="molecule type" value="Genomic_DNA"/>
</dbReference>
<dbReference type="Gene3D" id="3.40.50.150">
    <property type="entry name" value="Vaccinia Virus protein VP39"/>
    <property type="match status" value="1"/>
</dbReference>
<dbReference type="KEGG" id="pwn:QNH46_23440"/>
<gene>
    <name evidence="1" type="ORF">QNH46_23440</name>
</gene>
<name>A0AA95I7L7_9BACL</name>